<proteinExistence type="predicted"/>
<keyword evidence="2" id="KW-1185">Reference proteome</keyword>
<comment type="caution">
    <text evidence="1">The sequence shown here is derived from an EMBL/GenBank/DDBJ whole genome shotgun (WGS) entry which is preliminary data.</text>
</comment>
<protein>
    <submittedName>
        <fullName evidence="1">Sulfite exporter TauE/SafE family protein 4</fullName>
    </submittedName>
</protein>
<reference evidence="2" key="1">
    <citation type="journal article" date="2023" name="Hortic. Res.">
        <title>A chromosome-level phased genome enabling allele-level studies in sweet orange: a case study on citrus Huanglongbing tolerance.</title>
        <authorList>
            <person name="Wu B."/>
            <person name="Yu Q."/>
            <person name="Deng Z."/>
            <person name="Duan Y."/>
            <person name="Luo F."/>
            <person name="Gmitter F. Jr."/>
        </authorList>
    </citation>
    <scope>NUCLEOTIDE SEQUENCE [LARGE SCALE GENOMIC DNA]</scope>
    <source>
        <strain evidence="2">cv. Valencia</strain>
    </source>
</reference>
<organism evidence="1 2">
    <name type="scientific">Citrus sinensis</name>
    <name type="common">Sweet orange</name>
    <name type="synonym">Citrus aurantium var. sinensis</name>
    <dbReference type="NCBI Taxonomy" id="2711"/>
    <lineage>
        <taxon>Eukaryota</taxon>
        <taxon>Viridiplantae</taxon>
        <taxon>Streptophyta</taxon>
        <taxon>Embryophyta</taxon>
        <taxon>Tracheophyta</taxon>
        <taxon>Spermatophyta</taxon>
        <taxon>Magnoliopsida</taxon>
        <taxon>eudicotyledons</taxon>
        <taxon>Gunneridae</taxon>
        <taxon>Pentapetalae</taxon>
        <taxon>rosids</taxon>
        <taxon>malvids</taxon>
        <taxon>Sapindales</taxon>
        <taxon>Rutaceae</taxon>
        <taxon>Aurantioideae</taxon>
        <taxon>Citrus</taxon>
    </lineage>
</organism>
<sequence>MTPSRYHPQVSKISNVTGSGWFVVAETKETTTKSNMAMATRGFVFYLLSGFSVAITLSVLFLNSNVGSHSNERIFLSSSNSVTEKVWPKLEFSWRIVLATVIGFLGSACGTVGGVGGGGIFVPMLTLIVGFDTKSAAAISKCMIMGASASSVWYNLRVPHPTKDVPILDYDLALLFQPMLLLGITVGVALSVVFPYWLITVLIIILFLGTSSRSFFKGIQMWKEETDLNQELAKQNETLVNSHGELLIDAEYEPLVPREDKSDLNDVAPCGIWYWALFFSQFPIALGVFGYEAVKLYTEHKKRTQYICGASIEWTPMHIAFCAFCGILGGTVGGLLGSGGGFILGPLLLEIGVIPQVASATATFVMMFSSSLSVVEFYLLKRFPIPYALYLMAVSVLAGFWGQYFIRKLVAILKRASLIVFLLSGVIFASALTMGNADGTNPLPHKTVTRRSCGMRKWFGPIPNLLSCPPTKHGLEAMLKLLMQQLREVKQKGGQGEEPNEIRQLEMQIDSILQDEEIFRRQRSRIAWLKGDRNTKFFHAPASARKRKDEIKAYKLSPKSYNRVQEFFNLLFSLK</sequence>
<dbReference type="Proteomes" id="UP000829398">
    <property type="component" value="Chromosome 6"/>
</dbReference>
<evidence type="ECO:0000313" key="2">
    <source>
        <dbReference type="Proteomes" id="UP000829398"/>
    </source>
</evidence>
<accession>A0ACB8K3F4</accession>
<name>A0ACB8K3F4_CITSI</name>
<evidence type="ECO:0000313" key="1">
    <source>
        <dbReference type="EMBL" id="KAH9738521.1"/>
    </source>
</evidence>
<dbReference type="EMBL" id="CM039175">
    <property type="protein sequence ID" value="KAH9738521.1"/>
    <property type="molecule type" value="Genomic_DNA"/>
</dbReference>
<gene>
    <name evidence="1" type="ORF">KPL71_018819</name>
</gene>